<dbReference type="Proteomes" id="UP001172702">
    <property type="component" value="Unassembled WGS sequence"/>
</dbReference>
<dbReference type="InterPro" id="IPR004352">
    <property type="entry name" value="GH114_TIM-barrel"/>
</dbReference>
<evidence type="ECO:0000256" key="1">
    <source>
        <dbReference type="SAM" id="SignalP"/>
    </source>
</evidence>
<feature type="chain" id="PRO_5045490183" evidence="1">
    <location>
        <begin position="21"/>
        <end position="310"/>
    </location>
</feature>
<protein>
    <submittedName>
        <fullName evidence="3">Endo alpha-1,4 polygalactosaminidase</fullName>
    </submittedName>
</protein>
<dbReference type="SUPFAM" id="SSF51445">
    <property type="entry name" value="(Trans)glycosidases"/>
    <property type="match status" value="1"/>
</dbReference>
<evidence type="ECO:0000259" key="2">
    <source>
        <dbReference type="Pfam" id="PF03537"/>
    </source>
</evidence>
<proteinExistence type="predicted"/>
<feature type="signal peptide" evidence="1">
    <location>
        <begin position="1"/>
        <end position="20"/>
    </location>
</feature>
<dbReference type="PANTHER" id="PTHR35273">
    <property type="entry name" value="ALPHA-1,4 POLYGALACTOSAMINIDASE, PUTATIVE (AFU_ORTHOLOGUE AFUA_3G07890)-RELATED"/>
    <property type="match status" value="1"/>
</dbReference>
<organism evidence="3 4">
    <name type="scientific">Dietzia maris</name>
    <dbReference type="NCBI Taxonomy" id="37915"/>
    <lineage>
        <taxon>Bacteria</taxon>
        <taxon>Bacillati</taxon>
        <taxon>Actinomycetota</taxon>
        <taxon>Actinomycetes</taxon>
        <taxon>Mycobacteriales</taxon>
        <taxon>Dietziaceae</taxon>
        <taxon>Dietzia</taxon>
    </lineage>
</organism>
<gene>
    <name evidence="3" type="ORF">QYF62_07565</name>
</gene>
<keyword evidence="4" id="KW-1185">Reference proteome</keyword>
<dbReference type="Gene3D" id="3.20.20.70">
    <property type="entry name" value="Aldolase class I"/>
    <property type="match status" value="1"/>
</dbReference>
<comment type="caution">
    <text evidence="3">The sequence shown here is derived from an EMBL/GenBank/DDBJ whole genome shotgun (WGS) entry which is preliminary data.</text>
</comment>
<dbReference type="InterPro" id="IPR017853">
    <property type="entry name" value="GH"/>
</dbReference>
<dbReference type="EMBL" id="JAUHTB010000007">
    <property type="protein sequence ID" value="MDN4505909.1"/>
    <property type="molecule type" value="Genomic_DNA"/>
</dbReference>
<dbReference type="Pfam" id="PF03537">
    <property type="entry name" value="Glyco_hydro_114"/>
    <property type="match status" value="1"/>
</dbReference>
<dbReference type="RefSeq" id="WP_200841566.1">
    <property type="nucleotide sequence ID" value="NZ_JAUHTB010000007.1"/>
</dbReference>
<dbReference type="InterPro" id="IPR013785">
    <property type="entry name" value="Aldolase_TIM"/>
</dbReference>
<dbReference type="PANTHER" id="PTHR35273:SF2">
    <property type="entry name" value="ALPHA-GALACTOSIDASE"/>
    <property type="match status" value="1"/>
</dbReference>
<name>A0ABT8H0B8_9ACTN</name>
<sequence length="310" mass="33371">MTHAALIVLRRSAVILSCTAAMVLTGCGDDVSGQGSLGTEPDATAGMPYVGAEPGGGTPVEGVAPPPAGAVVDYQIGGSYPPASDVDVVIRDRSGQPADGVYSICYVNAFQAQPHEASVWEERHPDLILRSGDGVGDAVEDEDWGEPLLDISTDAKRARLVEIVDGWLAGCAERGFRAVEPDNLDSWTRSSGLLKRDDAVEYARLVVERAHARGLAVAQKNAAELTDDEIRRIGFDFAIAEDCQRYSWGRLSECDRYLSVYGDRVIEIEYTDGSGAFDAACRARGERISILLRDRDVVPRGEPGYVSRHC</sequence>
<evidence type="ECO:0000313" key="3">
    <source>
        <dbReference type="EMBL" id="MDN4505909.1"/>
    </source>
</evidence>
<feature type="domain" description="Glycoside-hydrolase family GH114 TIM-barrel" evidence="2">
    <location>
        <begin position="73"/>
        <end position="298"/>
    </location>
</feature>
<evidence type="ECO:0000313" key="4">
    <source>
        <dbReference type="Proteomes" id="UP001172702"/>
    </source>
</evidence>
<accession>A0ABT8H0B8</accession>
<keyword evidence="1" id="KW-0732">Signal</keyword>
<reference evidence="3 4" key="1">
    <citation type="submission" date="2023-07" db="EMBL/GenBank/DDBJ databases">
        <title>Strategy for survival of the halotoleranting strain Dietzia MX2 from the Yakshinskoe mineral salts deposit.</title>
        <authorList>
            <person name="Kharitonova M.A."/>
            <person name="Kupriyanova-Ashina F.G."/>
            <person name="Shakirov T.R."/>
            <person name="Vafina M.S."/>
            <person name="Ilinskaya O.N."/>
        </authorList>
    </citation>
    <scope>NUCLEOTIDE SEQUENCE [LARGE SCALE GENOMIC DNA]</scope>
    <source>
        <strain evidence="3 4">MX2</strain>
    </source>
</reference>